<comment type="subcellular location">
    <subcellularLocation>
        <location evidence="1">Nucleus</location>
    </subcellularLocation>
</comment>
<evidence type="ECO:0000313" key="8">
    <source>
        <dbReference type="Proteomes" id="UP000230069"/>
    </source>
</evidence>
<dbReference type="SMART" id="SM00353">
    <property type="entry name" value="HLH"/>
    <property type="match status" value="1"/>
</dbReference>
<dbReference type="PANTHER" id="PTHR46807:SF7">
    <property type="entry name" value="BHLH DOMAIN-CONTAINING PROTEIN"/>
    <property type="match status" value="1"/>
</dbReference>
<evidence type="ECO:0000259" key="6">
    <source>
        <dbReference type="PROSITE" id="PS50888"/>
    </source>
</evidence>
<feature type="compositionally biased region" description="Basic and acidic residues" evidence="5">
    <location>
        <begin position="330"/>
        <end position="345"/>
    </location>
</feature>
<gene>
    <name evidence="7" type="ORF">AQUCO_02600376v1</name>
</gene>
<dbReference type="CDD" id="cd11445">
    <property type="entry name" value="bHLH_AtPIF_like"/>
    <property type="match status" value="1"/>
</dbReference>
<sequence>MNQSVANNWNMENHLFPTDNQKRSMGADNELVELLWRNGQVVQQSQAQTHRKPGAVHNELGHKKKPDHPARDVDSFMNLSNLIEEDETESWIQYPLDDSLSGDFCASFFYDLANSHPIEKEKTIKHFGTSEESNVLTTNSVLKSQQHMFRQPNNISFAENSTQQDPFGRLERIENFPHFSRPIKAEIGTSNVPLRGTESGLMTGGDVGESSVMTIGSSHCGSNQMTNEADRSNAVGSTGMCGGPNKDTNRKVVPQCERGLTETLETTITSSSGGSGGSYIGTDKQSTSTQRHKRKGRDADESECQSEDAEFESAGANKIPQRSTSTRRSRAAEVHNLSERRRRDRINEKMRALQELIPHCNKSDKASMLDEAIEYLKSLQLQVQMMWMGSGMAPMMFPGVQHYMSRMSMGMGTHHSLSSIHSPMQLPRVSLVDQSMTSTRLPNHPAMCPPVLNGVNFQNAMQNPDFSQPYGRHMGFHHMQTPQSMNIFGYGPQIAQQLPKIGQPSSSGAPCHGGSPKDKTPSGKLGKTMSALISS</sequence>
<feature type="region of interest" description="Disordered" evidence="5">
    <location>
        <begin position="218"/>
        <end position="345"/>
    </location>
</feature>
<dbReference type="STRING" id="218851.A0A2G5D8N9"/>
<evidence type="ECO:0000313" key="7">
    <source>
        <dbReference type="EMBL" id="PIA39876.1"/>
    </source>
</evidence>
<keyword evidence="8" id="KW-1185">Reference proteome</keyword>
<dbReference type="EMBL" id="KZ305043">
    <property type="protein sequence ID" value="PIA39870.1"/>
    <property type="molecule type" value="Genomic_DNA"/>
</dbReference>
<dbReference type="InterPro" id="IPR036638">
    <property type="entry name" value="HLH_DNA-bd_sf"/>
</dbReference>
<accession>A0A2G5D8N9</accession>
<evidence type="ECO:0000256" key="3">
    <source>
        <dbReference type="ARBA" id="ARBA00023163"/>
    </source>
</evidence>
<dbReference type="OrthoDB" id="690068at2759"/>
<feature type="compositionally biased region" description="Acidic residues" evidence="5">
    <location>
        <begin position="300"/>
        <end position="311"/>
    </location>
</feature>
<dbReference type="FunFam" id="4.10.280.10:FF:000004">
    <property type="entry name" value="Basic helix-loop-helix transcription factor"/>
    <property type="match status" value="1"/>
</dbReference>
<keyword evidence="3" id="KW-0804">Transcription</keyword>
<reference evidence="7 8" key="1">
    <citation type="submission" date="2017-09" db="EMBL/GenBank/DDBJ databases">
        <title>WGS assembly of Aquilegia coerulea Goldsmith.</title>
        <authorList>
            <person name="Hodges S."/>
            <person name="Kramer E."/>
            <person name="Nordborg M."/>
            <person name="Tomkins J."/>
            <person name="Borevitz J."/>
            <person name="Derieg N."/>
            <person name="Yan J."/>
            <person name="Mihaltcheva S."/>
            <person name="Hayes R.D."/>
            <person name="Rokhsar D."/>
        </authorList>
    </citation>
    <scope>NUCLEOTIDE SEQUENCE [LARGE SCALE GENOMIC DNA]</scope>
    <source>
        <strain evidence="8">cv. Goldsmith</strain>
    </source>
</reference>
<protein>
    <recommendedName>
        <fullName evidence="6">BHLH domain-containing protein</fullName>
    </recommendedName>
</protein>
<dbReference type="PANTHER" id="PTHR46807">
    <property type="entry name" value="TRANSCRIPTION FACTOR PIF3"/>
    <property type="match status" value="1"/>
</dbReference>
<dbReference type="GO" id="GO:0046983">
    <property type="term" value="F:protein dimerization activity"/>
    <property type="evidence" value="ECO:0007669"/>
    <property type="project" value="InterPro"/>
</dbReference>
<proteinExistence type="predicted"/>
<dbReference type="Gene3D" id="4.10.280.10">
    <property type="entry name" value="Helix-loop-helix DNA-binding domain"/>
    <property type="match status" value="1"/>
</dbReference>
<dbReference type="InterPro" id="IPR011598">
    <property type="entry name" value="bHLH_dom"/>
</dbReference>
<dbReference type="GO" id="GO:0003700">
    <property type="term" value="F:DNA-binding transcription factor activity"/>
    <property type="evidence" value="ECO:0007669"/>
    <property type="project" value="InterPro"/>
</dbReference>
<dbReference type="EMBL" id="KZ305043">
    <property type="protein sequence ID" value="PIA39876.1"/>
    <property type="molecule type" value="Genomic_DNA"/>
</dbReference>
<feature type="compositionally biased region" description="Low complexity" evidence="5">
    <location>
        <begin position="261"/>
        <end position="272"/>
    </location>
</feature>
<evidence type="ECO:0000256" key="1">
    <source>
        <dbReference type="ARBA" id="ARBA00004123"/>
    </source>
</evidence>
<evidence type="ECO:0000256" key="5">
    <source>
        <dbReference type="SAM" id="MobiDB-lite"/>
    </source>
</evidence>
<feature type="region of interest" description="Disordered" evidence="5">
    <location>
        <begin position="45"/>
        <end position="73"/>
    </location>
</feature>
<dbReference type="Pfam" id="PF00010">
    <property type="entry name" value="HLH"/>
    <property type="match status" value="1"/>
</dbReference>
<dbReference type="InterPro" id="IPR047265">
    <property type="entry name" value="PIF1-like_bHLH"/>
</dbReference>
<dbReference type="SUPFAM" id="SSF47459">
    <property type="entry name" value="HLH, helix-loop-helix DNA-binding domain"/>
    <property type="match status" value="1"/>
</dbReference>
<feature type="compositionally biased region" description="Polar residues" evidence="5">
    <location>
        <begin position="218"/>
        <end position="227"/>
    </location>
</feature>
<dbReference type="PROSITE" id="PS50888">
    <property type="entry name" value="BHLH"/>
    <property type="match status" value="1"/>
</dbReference>
<keyword evidence="2" id="KW-0805">Transcription regulation</keyword>
<keyword evidence="4" id="KW-0539">Nucleus</keyword>
<evidence type="ECO:0000256" key="4">
    <source>
        <dbReference type="ARBA" id="ARBA00023242"/>
    </source>
</evidence>
<feature type="domain" description="BHLH" evidence="6">
    <location>
        <begin position="330"/>
        <end position="379"/>
    </location>
</feature>
<evidence type="ECO:0000256" key="2">
    <source>
        <dbReference type="ARBA" id="ARBA00023015"/>
    </source>
</evidence>
<dbReference type="FunCoup" id="A0A2G5D8N9">
    <property type="interactions" value="806"/>
</dbReference>
<dbReference type="AlphaFoldDB" id="A0A2G5D8N9"/>
<dbReference type="GO" id="GO:0005634">
    <property type="term" value="C:nucleus"/>
    <property type="evidence" value="ECO:0007669"/>
    <property type="project" value="UniProtKB-SubCell"/>
</dbReference>
<dbReference type="InterPro" id="IPR044273">
    <property type="entry name" value="PIF3-like"/>
</dbReference>
<dbReference type="Proteomes" id="UP000230069">
    <property type="component" value="Unassembled WGS sequence"/>
</dbReference>
<organism evidence="7 8">
    <name type="scientific">Aquilegia coerulea</name>
    <name type="common">Rocky mountain columbine</name>
    <dbReference type="NCBI Taxonomy" id="218851"/>
    <lineage>
        <taxon>Eukaryota</taxon>
        <taxon>Viridiplantae</taxon>
        <taxon>Streptophyta</taxon>
        <taxon>Embryophyta</taxon>
        <taxon>Tracheophyta</taxon>
        <taxon>Spermatophyta</taxon>
        <taxon>Magnoliopsida</taxon>
        <taxon>Ranunculales</taxon>
        <taxon>Ranunculaceae</taxon>
        <taxon>Thalictroideae</taxon>
        <taxon>Aquilegia</taxon>
    </lineage>
</organism>
<feature type="region of interest" description="Disordered" evidence="5">
    <location>
        <begin position="498"/>
        <end position="535"/>
    </location>
</feature>
<name>A0A2G5D8N9_AQUCA</name>